<evidence type="ECO:0000313" key="2">
    <source>
        <dbReference type="EMBL" id="GGN79150.1"/>
    </source>
</evidence>
<keyword evidence="3" id="KW-1185">Reference proteome</keyword>
<reference evidence="3" key="1">
    <citation type="journal article" date="2019" name="Int. J. Syst. Evol. Microbiol.">
        <title>The Global Catalogue of Microorganisms (GCM) 10K type strain sequencing project: providing services to taxonomists for standard genome sequencing and annotation.</title>
        <authorList>
            <consortium name="The Broad Institute Genomics Platform"/>
            <consortium name="The Broad Institute Genome Sequencing Center for Infectious Disease"/>
            <person name="Wu L."/>
            <person name="Ma J."/>
        </authorList>
    </citation>
    <scope>NUCLEOTIDE SEQUENCE [LARGE SCALE GENOMIC DNA]</scope>
    <source>
        <strain evidence="3">CGMCC 4.7329</strain>
    </source>
</reference>
<comment type="caution">
    <text evidence="2">The sequence shown here is derived from an EMBL/GenBank/DDBJ whole genome shotgun (WGS) entry which is preliminary data.</text>
</comment>
<evidence type="ECO:0000256" key="1">
    <source>
        <dbReference type="SAM" id="MobiDB-lite"/>
    </source>
</evidence>
<accession>A0ABQ2KE84</accession>
<organism evidence="2 3">
    <name type="scientific">Nocardia rhizosphaerihabitans</name>
    <dbReference type="NCBI Taxonomy" id="1691570"/>
    <lineage>
        <taxon>Bacteria</taxon>
        <taxon>Bacillati</taxon>
        <taxon>Actinomycetota</taxon>
        <taxon>Actinomycetes</taxon>
        <taxon>Mycobacteriales</taxon>
        <taxon>Nocardiaceae</taxon>
        <taxon>Nocardia</taxon>
    </lineage>
</organism>
<protein>
    <submittedName>
        <fullName evidence="2">Uncharacterized protein</fullName>
    </submittedName>
</protein>
<name>A0ABQ2KE84_9NOCA</name>
<dbReference type="EMBL" id="BMNE01000003">
    <property type="protein sequence ID" value="GGN79150.1"/>
    <property type="molecule type" value="Genomic_DNA"/>
</dbReference>
<evidence type="ECO:0000313" key="3">
    <source>
        <dbReference type="Proteomes" id="UP000658127"/>
    </source>
</evidence>
<gene>
    <name evidence="2" type="ORF">GCM10011610_27310</name>
</gene>
<dbReference type="Proteomes" id="UP000658127">
    <property type="component" value="Unassembled WGS sequence"/>
</dbReference>
<proteinExistence type="predicted"/>
<feature type="region of interest" description="Disordered" evidence="1">
    <location>
        <begin position="48"/>
        <end position="71"/>
    </location>
</feature>
<sequence>MARKRTRQRAKTIAHKHGLLCAAMGAAARRRPTPLIAWNPRAETKLPYINGKPANSPASTQLVVMAGPPMP</sequence>